<dbReference type="AlphaFoldDB" id="A0A9W7LD53"/>
<organism evidence="2 3">
    <name type="scientific">Triparma columacea</name>
    <dbReference type="NCBI Taxonomy" id="722753"/>
    <lineage>
        <taxon>Eukaryota</taxon>
        <taxon>Sar</taxon>
        <taxon>Stramenopiles</taxon>
        <taxon>Ochrophyta</taxon>
        <taxon>Bolidophyceae</taxon>
        <taxon>Parmales</taxon>
        <taxon>Triparmaceae</taxon>
        <taxon>Triparma</taxon>
    </lineage>
</organism>
<gene>
    <name evidence="2" type="ORF">TrCOL_g4375</name>
</gene>
<sequence length="84" mass="8684">MINVGGRGRTVERGFGGSWLSGGGGGTGDIEIDLVGSSNDQAIDLVEETSSPFKARKSRGSGDDDVIVLDMENEGGNLPLSPEF</sequence>
<dbReference type="Proteomes" id="UP001165065">
    <property type="component" value="Unassembled WGS sequence"/>
</dbReference>
<evidence type="ECO:0000313" key="3">
    <source>
        <dbReference type="Proteomes" id="UP001165065"/>
    </source>
</evidence>
<proteinExistence type="predicted"/>
<evidence type="ECO:0000313" key="2">
    <source>
        <dbReference type="EMBL" id="GMI45371.1"/>
    </source>
</evidence>
<protein>
    <submittedName>
        <fullName evidence="2">Uncharacterized protein</fullName>
    </submittedName>
</protein>
<accession>A0A9W7LD53</accession>
<comment type="caution">
    <text evidence="2">The sequence shown here is derived from an EMBL/GenBank/DDBJ whole genome shotgun (WGS) entry which is preliminary data.</text>
</comment>
<name>A0A9W7LD53_9STRA</name>
<keyword evidence="3" id="KW-1185">Reference proteome</keyword>
<reference evidence="3" key="1">
    <citation type="journal article" date="2023" name="Commun. Biol.">
        <title>Genome analysis of Parmales, the sister group of diatoms, reveals the evolutionary specialization of diatoms from phago-mixotrophs to photoautotrophs.</title>
        <authorList>
            <person name="Ban H."/>
            <person name="Sato S."/>
            <person name="Yoshikawa S."/>
            <person name="Yamada K."/>
            <person name="Nakamura Y."/>
            <person name="Ichinomiya M."/>
            <person name="Sato N."/>
            <person name="Blanc-Mathieu R."/>
            <person name="Endo H."/>
            <person name="Kuwata A."/>
            <person name="Ogata H."/>
        </authorList>
    </citation>
    <scope>NUCLEOTIDE SEQUENCE [LARGE SCALE GENOMIC DNA]</scope>
</reference>
<evidence type="ECO:0000256" key="1">
    <source>
        <dbReference type="SAM" id="MobiDB-lite"/>
    </source>
</evidence>
<dbReference type="EMBL" id="BRYA01001548">
    <property type="protein sequence ID" value="GMI45371.1"/>
    <property type="molecule type" value="Genomic_DNA"/>
</dbReference>
<feature type="region of interest" description="Disordered" evidence="1">
    <location>
        <begin position="1"/>
        <end position="25"/>
    </location>
</feature>